<organism evidence="1 2">
    <name type="scientific">Acetivibrio straminisolvens JCM 21531</name>
    <dbReference type="NCBI Taxonomy" id="1294263"/>
    <lineage>
        <taxon>Bacteria</taxon>
        <taxon>Bacillati</taxon>
        <taxon>Bacillota</taxon>
        <taxon>Clostridia</taxon>
        <taxon>Eubacteriales</taxon>
        <taxon>Oscillospiraceae</taxon>
        <taxon>Acetivibrio</taxon>
    </lineage>
</organism>
<dbReference type="STRING" id="1294263.JCM21531_1009"/>
<proteinExistence type="predicted"/>
<gene>
    <name evidence="1" type="ORF">JCM21531_1009</name>
</gene>
<dbReference type="RefSeq" id="WP_038287443.1">
    <property type="nucleotide sequence ID" value="NZ_BAVR01000008.1"/>
</dbReference>
<evidence type="ECO:0000313" key="2">
    <source>
        <dbReference type="Proteomes" id="UP000019109"/>
    </source>
</evidence>
<dbReference type="AlphaFoldDB" id="W4V463"/>
<protein>
    <submittedName>
        <fullName evidence="1">Uncharacterized protein</fullName>
    </submittedName>
</protein>
<dbReference type="EMBL" id="BAVR01000008">
    <property type="protein sequence ID" value="GAE87623.1"/>
    <property type="molecule type" value="Genomic_DNA"/>
</dbReference>
<accession>W4V463</accession>
<name>W4V463_9FIRM</name>
<dbReference type="Proteomes" id="UP000019109">
    <property type="component" value="Unassembled WGS sequence"/>
</dbReference>
<evidence type="ECO:0000313" key="1">
    <source>
        <dbReference type="EMBL" id="GAE87623.1"/>
    </source>
</evidence>
<sequence>MQVKHIENYSTLRWNRKTPALIEKQIVSILDHINNLIEQKYDPKVLLEIEKHLSTAHDLYHSSFLPKQSRNTASHKH</sequence>
<keyword evidence="2" id="KW-1185">Reference proteome</keyword>
<reference evidence="1" key="1">
    <citation type="journal article" date="2014" name="Genome Announc.">
        <title>Draft Genome Sequence of Clostridium straminisolvens Strain JCM 21531T, Isolated from a Cellulose-Degrading Bacterial Community.</title>
        <authorList>
            <person name="Yuki M."/>
            <person name="Oshima K."/>
            <person name="Suda W."/>
            <person name="Sakamoto M."/>
            <person name="Kitamura K."/>
            <person name="Iida T."/>
            <person name="Hattori M."/>
            <person name="Ohkuma M."/>
        </authorList>
    </citation>
    <scope>NUCLEOTIDE SEQUENCE [LARGE SCALE GENOMIC DNA]</scope>
    <source>
        <strain evidence="1">JCM 21531</strain>
    </source>
</reference>
<comment type="caution">
    <text evidence="1">The sequence shown here is derived from an EMBL/GenBank/DDBJ whole genome shotgun (WGS) entry which is preliminary data.</text>
</comment>